<evidence type="ECO:0000256" key="1">
    <source>
        <dbReference type="SAM" id="SignalP"/>
    </source>
</evidence>
<name>A0ABN6ZBN4_9BACE</name>
<accession>A0ABN6ZBN4</accession>
<feature type="domain" description="DUF6242" evidence="3">
    <location>
        <begin position="149"/>
        <end position="448"/>
    </location>
</feature>
<feature type="chain" id="PRO_5045905549" description="Exo-alpha-sialidase" evidence="1">
    <location>
        <begin position="21"/>
        <end position="449"/>
    </location>
</feature>
<keyword evidence="5" id="KW-1185">Reference proteome</keyword>
<dbReference type="SUPFAM" id="SSF110296">
    <property type="entry name" value="Oligoxyloglucan reducing end-specific cellobiohydrolase"/>
    <property type="match status" value="1"/>
</dbReference>
<reference evidence="4 5" key="1">
    <citation type="submission" date="2023-04" db="EMBL/GenBank/DDBJ databases">
        <title>Draft genome sequence of acteroides sedimenti strain YN3PY1.</title>
        <authorList>
            <person name="Yoshida N."/>
        </authorList>
    </citation>
    <scope>NUCLEOTIDE SEQUENCE [LARGE SCALE GENOMIC DNA]</scope>
    <source>
        <strain evidence="4 5">YN3PY1</strain>
    </source>
</reference>
<evidence type="ECO:0000313" key="5">
    <source>
        <dbReference type="Proteomes" id="UP001496674"/>
    </source>
</evidence>
<proteinExistence type="predicted"/>
<evidence type="ECO:0000259" key="2">
    <source>
        <dbReference type="Pfam" id="PF19755"/>
    </source>
</evidence>
<evidence type="ECO:0000259" key="3">
    <source>
        <dbReference type="Pfam" id="PF25852"/>
    </source>
</evidence>
<gene>
    <name evidence="4" type="ORF">BSYN_21030</name>
</gene>
<dbReference type="SUPFAM" id="SSF50939">
    <property type="entry name" value="Sialidases"/>
    <property type="match status" value="1"/>
</dbReference>
<dbReference type="InterPro" id="IPR058667">
    <property type="entry name" value="DUF6242_C"/>
</dbReference>
<evidence type="ECO:0000313" key="4">
    <source>
        <dbReference type="EMBL" id="BEG99838.1"/>
    </source>
</evidence>
<dbReference type="PROSITE" id="PS51257">
    <property type="entry name" value="PROKAR_LIPOPROTEIN"/>
    <property type="match status" value="1"/>
</dbReference>
<sequence length="449" mass="49220">MKINILSILVSIFVASLTFTSCLKSDGVSSFETDPTIKSFSFDSIRIDSIKSAVGKDYPFSIDQIGTGDTALIYNTDSLPVNSKISKVKINLTTAGGITYQKNGKDTIWNTTDTLDFTRPVCFTIHAYNSNGTTIKKIYKISINVHKQDPDSLNWGINPYYTGTGIIGKQKSLILNNKIYVFNDDGSAQIKVTSSAMNDGKSWSNLQAIAGINGKADYSSVTSFNNSLYLVSEGNVYSSTNGISWSLVSSLSDKVKTLLVSFDGRLTGIKGVGSETRFCVTTNGQTWENGEVVPAEFPKSNISATSYPLKTNANIHRAILVGDNSALGSADTIATPWSSFDGKDWAALKTDAGYCPKTNNISIIYYNNQFYTFGGSGQNGFKTFYESKDARVWTKVKEKVCFPVSFTGRGDYSYVVDNNNFIWVIWSKTAQTNDEIWKGRINSLGFVTQ</sequence>
<protein>
    <recommendedName>
        <fullName evidence="6">Exo-alpha-sialidase</fullName>
    </recommendedName>
</protein>
<dbReference type="RefSeq" id="WP_353330685.1">
    <property type="nucleotide sequence ID" value="NZ_AP028055.1"/>
</dbReference>
<dbReference type="InterPro" id="IPR046209">
    <property type="entry name" value="DUF6242_N"/>
</dbReference>
<dbReference type="Pfam" id="PF25852">
    <property type="entry name" value="DUF6242_C"/>
    <property type="match status" value="1"/>
</dbReference>
<dbReference type="EMBL" id="AP028055">
    <property type="protein sequence ID" value="BEG99838.1"/>
    <property type="molecule type" value="Genomic_DNA"/>
</dbReference>
<dbReference type="Proteomes" id="UP001496674">
    <property type="component" value="Chromosome"/>
</dbReference>
<dbReference type="Pfam" id="PF19755">
    <property type="entry name" value="DUF6242"/>
    <property type="match status" value="1"/>
</dbReference>
<dbReference type="InterPro" id="IPR036278">
    <property type="entry name" value="Sialidase_sf"/>
</dbReference>
<feature type="signal peptide" evidence="1">
    <location>
        <begin position="1"/>
        <end position="20"/>
    </location>
</feature>
<evidence type="ECO:0008006" key="6">
    <source>
        <dbReference type="Google" id="ProtNLM"/>
    </source>
</evidence>
<feature type="domain" description="DUF6242" evidence="2">
    <location>
        <begin position="51"/>
        <end position="143"/>
    </location>
</feature>
<keyword evidence="1" id="KW-0732">Signal</keyword>
<organism evidence="4 5">
    <name type="scientific">Bacteroides sedimenti</name>
    <dbReference type="NCBI Taxonomy" id="2136147"/>
    <lineage>
        <taxon>Bacteria</taxon>
        <taxon>Pseudomonadati</taxon>
        <taxon>Bacteroidota</taxon>
        <taxon>Bacteroidia</taxon>
        <taxon>Bacteroidales</taxon>
        <taxon>Bacteroidaceae</taxon>
        <taxon>Bacteroides</taxon>
    </lineage>
</organism>